<dbReference type="CDD" id="cd01098">
    <property type="entry name" value="PAN_AP_plant"/>
    <property type="match status" value="1"/>
</dbReference>
<evidence type="ECO:0000256" key="7">
    <source>
        <dbReference type="ARBA" id="ARBA00022692"/>
    </source>
</evidence>
<dbReference type="Gene3D" id="1.10.510.10">
    <property type="entry name" value="Transferase(Phosphotransferase) domain 1"/>
    <property type="match status" value="1"/>
</dbReference>
<dbReference type="GO" id="GO:0048544">
    <property type="term" value="P:recognition of pollen"/>
    <property type="evidence" value="ECO:0007669"/>
    <property type="project" value="InterPro"/>
</dbReference>
<reference evidence="25" key="1">
    <citation type="submission" date="2020-02" db="EMBL/GenBank/DDBJ databases">
        <authorList>
            <person name="Scholz U."/>
            <person name="Mascher M."/>
            <person name="Fiebig A."/>
        </authorList>
    </citation>
    <scope>NUCLEOTIDE SEQUENCE</scope>
</reference>
<evidence type="ECO:0000256" key="6">
    <source>
        <dbReference type="ARBA" id="ARBA00022679"/>
    </source>
</evidence>
<keyword evidence="15 20" id="KW-0472">Membrane</keyword>
<dbReference type="InterPro" id="IPR000858">
    <property type="entry name" value="S_locus_glycoprot_dom"/>
</dbReference>
<dbReference type="PIRSF" id="PIRSF000641">
    <property type="entry name" value="SRK"/>
    <property type="match status" value="1"/>
</dbReference>
<keyword evidence="7 20" id="KW-0812">Transmembrane</keyword>
<keyword evidence="3 18" id="KW-0723">Serine/threonine-protein kinase</keyword>
<evidence type="ECO:0000256" key="17">
    <source>
        <dbReference type="ARBA" id="ARBA00023180"/>
    </source>
</evidence>
<sequence>MGKHTATPAILFFGFLLVIGASSSPSFSADGIDQKSSLRAGLSLFSSGGSFQLGFFNLGVPAKRYLCIRFNRGNEKPVVWVANRDSPLNGSDGILRFGGDGNLVLVDKAGNIAWSTNLNSSTGGNRVARLLETGNFVIHDAGRVLWESFDEPGDTLLPVMKLSINTKTGASKHLTSWKANDDPSPGKYSYRLVVEKLPTCVLLEGSKLKFTPGMWNGVRFTGSPFHNANNFFNSSVVSSGDEVYYSDSLIAGTSSSRLVLTPTGELKRYAWSDEGDSWTVLWTVPWECQDYGQCGPYSTCTVSDYPHCRCLRGFRPKSQEDWSQGNCTGGCVRNTALSCGASDGFRPVVSVKLPELLNATVTTNMSLEDCRARCANSCNCTAYGSGDIRKGGRVCVTWEGDLVDIVNFTFNGQELFLRVADANSDPTSSYFQSKKRKRNAAIFGAVGAVTGMALLLLCGIWMKKKMTRNTLNGKTENPREIADGDDSDLPFFDFRTVATATENFSVDNKIGVGGFGTVYKGVREFMNEVKLMVNLQHKNLVRMLGCCVRDNEKMLIYEYMPNKSLDNFIFDEIKRGELGWRMRLDIIVGIARGLQYLHHDSRFRIIHRDLKAGNILLDNAMNPKISDFGTARIFGADQQTDNTCRIVGTYGYMSPEYAISGIISAKSDVFSFGVLVLEVLSGIKTRGIYRPGDPQVNLASHAWKLWQEDRCLGLLDPIVTTCPERELLRCIQVGLLCVQESPSDRPTMYEVVTMLTSENVLLPEPKRPGFLLLQCPTQSSSSTHQPFSPNETTMSVVEGR</sequence>
<evidence type="ECO:0000256" key="2">
    <source>
        <dbReference type="ARBA" id="ARBA00022475"/>
    </source>
</evidence>
<evidence type="ECO:0000259" key="23">
    <source>
        <dbReference type="PROSITE" id="PS50927"/>
    </source>
</evidence>
<dbReference type="GO" id="GO:0004674">
    <property type="term" value="F:protein serine/threonine kinase activity"/>
    <property type="evidence" value="ECO:0007669"/>
    <property type="project" value="UniProtKB-KW"/>
</dbReference>
<evidence type="ECO:0000313" key="25">
    <source>
        <dbReference type="EMBL" id="CAA7409040.1"/>
    </source>
</evidence>
<name>A0A7I8LGS7_SPIIN</name>
<dbReference type="EC" id="2.7.11.1" evidence="18"/>
<dbReference type="SMART" id="SM00220">
    <property type="entry name" value="S_TKc"/>
    <property type="match status" value="1"/>
</dbReference>
<comment type="catalytic activity">
    <reaction evidence="18">
        <text>L-threonyl-[protein] + ATP = O-phospho-L-threonyl-[protein] + ADP + H(+)</text>
        <dbReference type="Rhea" id="RHEA:46608"/>
        <dbReference type="Rhea" id="RHEA-COMP:11060"/>
        <dbReference type="Rhea" id="RHEA-COMP:11605"/>
        <dbReference type="ChEBI" id="CHEBI:15378"/>
        <dbReference type="ChEBI" id="CHEBI:30013"/>
        <dbReference type="ChEBI" id="CHEBI:30616"/>
        <dbReference type="ChEBI" id="CHEBI:61977"/>
        <dbReference type="ChEBI" id="CHEBI:456216"/>
        <dbReference type="EC" id="2.7.11.1"/>
    </reaction>
</comment>
<keyword evidence="12 18" id="KW-0067">ATP-binding</keyword>
<keyword evidence="4" id="KW-0245">EGF-like domain</keyword>
<dbReference type="InterPro" id="IPR008271">
    <property type="entry name" value="Ser/Thr_kinase_AS"/>
</dbReference>
<evidence type="ECO:0000256" key="12">
    <source>
        <dbReference type="ARBA" id="ARBA00022840"/>
    </source>
</evidence>
<dbReference type="PROSITE" id="PS50011">
    <property type="entry name" value="PROTEIN_KINASE_DOM"/>
    <property type="match status" value="1"/>
</dbReference>
<feature type="domain" description="Protein kinase" evidence="22">
    <location>
        <begin position="504"/>
        <end position="762"/>
    </location>
</feature>
<dbReference type="CDD" id="cd00028">
    <property type="entry name" value="B_lectin"/>
    <property type="match status" value="1"/>
</dbReference>
<keyword evidence="16" id="KW-1015">Disulfide bond</keyword>
<evidence type="ECO:0000256" key="16">
    <source>
        <dbReference type="ARBA" id="ARBA00023157"/>
    </source>
</evidence>
<dbReference type="GO" id="GO:0051707">
    <property type="term" value="P:response to other organism"/>
    <property type="evidence" value="ECO:0007669"/>
    <property type="project" value="UniProtKB-ARBA"/>
</dbReference>
<dbReference type="Gene3D" id="2.90.10.10">
    <property type="entry name" value="Bulb-type lectin domain"/>
    <property type="match status" value="1"/>
</dbReference>
<evidence type="ECO:0000313" key="26">
    <source>
        <dbReference type="Proteomes" id="UP000663760"/>
    </source>
</evidence>
<dbReference type="PROSITE" id="PS50948">
    <property type="entry name" value="PAN"/>
    <property type="match status" value="1"/>
</dbReference>
<dbReference type="InterPro" id="IPR024171">
    <property type="entry name" value="SRK-like_kinase"/>
</dbReference>
<dbReference type="InterPro" id="IPR001245">
    <property type="entry name" value="Ser-Thr/Tyr_kinase_cat_dom"/>
</dbReference>
<evidence type="ECO:0000256" key="5">
    <source>
        <dbReference type="ARBA" id="ARBA00022546"/>
    </source>
</evidence>
<evidence type="ECO:0000256" key="1">
    <source>
        <dbReference type="ARBA" id="ARBA00004251"/>
    </source>
</evidence>
<feature type="domain" description="Apple" evidence="24">
    <location>
        <begin position="339"/>
        <end position="420"/>
    </location>
</feature>
<feature type="signal peptide" evidence="21">
    <location>
        <begin position="1"/>
        <end position="23"/>
    </location>
</feature>
<dbReference type="InterPro" id="IPR021820">
    <property type="entry name" value="S-locus_recpt_kinase_C"/>
</dbReference>
<evidence type="ECO:0000256" key="14">
    <source>
        <dbReference type="ARBA" id="ARBA00023035"/>
    </source>
</evidence>
<evidence type="ECO:0000256" key="21">
    <source>
        <dbReference type="SAM" id="SignalP"/>
    </source>
</evidence>
<evidence type="ECO:0000256" key="4">
    <source>
        <dbReference type="ARBA" id="ARBA00022536"/>
    </source>
</evidence>
<dbReference type="SUPFAM" id="SSF51110">
    <property type="entry name" value="alpha-D-mannose-specific plant lectins"/>
    <property type="match status" value="1"/>
</dbReference>
<feature type="transmembrane region" description="Helical" evidence="20">
    <location>
        <begin position="440"/>
        <end position="462"/>
    </location>
</feature>
<gene>
    <name evidence="25" type="ORF">SI8410_15019718</name>
</gene>
<dbReference type="Pfam" id="PF08276">
    <property type="entry name" value="PAN_2"/>
    <property type="match status" value="1"/>
</dbReference>
<dbReference type="InterPro" id="IPR011009">
    <property type="entry name" value="Kinase-like_dom_sf"/>
</dbReference>
<dbReference type="InterPro" id="IPR003609">
    <property type="entry name" value="Pan_app"/>
</dbReference>
<dbReference type="PANTHER" id="PTHR27002">
    <property type="entry name" value="RECEPTOR-LIKE SERINE/THREONINE-PROTEIN KINASE SD1-8"/>
    <property type="match status" value="1"/>
</dbReference>
<dbReference type="PANTHER" id="PTHR27002:SF616">
    <property type="entry name" value="RECEPTOR-LIKE SERINE_THREONINE-PROTEIN KINASE"/>
    <property type="match status" value="1"/>
</dbReference>
<organism evidence="25 26">
    <name type="scientific">Spirodela intermedia</name>
    <name type="common">Intermediate duckweed</name>
    <dbReference type="NCBI Taxonomy" id="51605"/>
    <lineage>
        <taxon>Eukaryota</taxon>
        <taxon>Viridiplantae</taxon>
        <taxon>Streptophyta</taxon>
        <taxon>Embryophyta</taxon>
        <taxon>Tracheophyta</taxon>
        <taxon>Spermatophyta</taxon>
        <taxon>Magnoliopsida</taxon>
        <taxon>Liliopsida</taxon>
        <taxon>Araceae</taxon>
        <taxon>Lemnoideae</taxon>
        <taxon>Spirodela</taxon>
    </lineage>
</organism>
<dbReference type="GO" id="GO:0005524">
    <property type="term" value="F:ATP binding"/>
    <property type="evidence" value="ECO:0007669"/>
    <property type="project" value="UniProtKB-KW"/>
</dbReference>
<evidence type="ECO:0000259" key="22">
    <source>
        <dbReference type="PROSITE" id="PS50011"/>
    </source>
</evidence>
<accession>A0A7I8LGS7</accession>
<evidence type="ECO:0000256" key="18">
    <source>
        <dbReference type="PIRNR" id="PIRNR000641"/>
    </source>
</evidence>
<keyword evidence="14" id="KW-0430">Lectin</keyword>
<comment type="catalytic activity">
    <reaction evidence="18">
        <text>L-seryl-[protein] + ATP = O-phospho-L-seryl-[protein] + ADP + H(+)</text>
        <dbReference type="Rhea" id="RHEA:17989"/>
        <dbReference type="Rhea" id="RHEA-COMP:9863"/>
        <dbReference type="Rhea" id="RHEA-COMP:11604"/>
        <dbReference type="ChEBI" id="CHEBI:15378"/>
        <dbReference type="ChEBI" id="CHEBI:29999"/>
        <dbReference type="ChEBI" id="CHEBI:30616"/>
        <dbReference type="ChEBI" id="CHEBI:83421"/>
        <dbReference type="ChEBI" id="CHEBI:456216"/>
        <dbReference type="EC" id="2.7.11.1"/>
    </reaction>
</comment>
<keyword evidence="14" id="KW-0465">Mannose-binding</keyword>
<comment type="similarity">
    <text evidence="18">Belongs to the protein kinase superfamily. Ser/Thr protein kinase family.</text>
</comment>
<keyword evidence="10 18" id="KW-0547">Nucleotide-binding</keyword>
<keyword evidence="17" id="KW-0325">Glycoprotein</keyword>
<feature type="domain" description="Bulb-type lectin" evidence="23">
    <location>
        <begin position="29"/>
        <end position="151"/>
    </location>
</feature>
<dbReference type="InterPro" id="IPR036426">
    <property type="entry name" value="Bulb-type_lectin_dom_sf"/>
</dbReference>
<dbReference type="Pfam" id="PF01453">
    <property type="entry name" value="B_lectin"/>
    <property type="match status" value="1"/>
</dbReference>
<dbReference type="Pfam" id="PF07714">
    <property type="entry name" value="PK_Tyr_Ser-Thr"/>
    <property type="match status" value="1"/>
</dbReference>
<proteinExistence type="inferred from homology"/>
<dbReference type="GO" id="GO:0005886">
    <property type="term" value="C:plasma membrane"/>
    <property type="evidence" value="ECO:0007669"/>
    <property type="project" value="UniProtKB-SubCell"/>
</dbReference>
<evidence type="ECO:0000256" key="3">
    <source>
        <dbReference type="ARBA" id="ARBA00022527"/>
    </source>
</evidence>
<evidence type="ECO:0000256" key="9">
    <source>
        <dbReference type="ARBA" id="ARBA00022737"/>
    </source>
</evidence>
<dbReference type="SUPFAM" id="SSF56112">
    <property type="entry name" value="Protein kinase-like (PK-like)"/>
    <property type="match status" value="1"/>
</dbReference>
<dbReference type="SMART" id="SM00108">
    <property type="entry name" value="B_lectin"/>
    <property type="match status" value="1"/>
</dbReference>
<evidence type="ECO:0000259" key="24">
    <source>
        <dbReference type="PROSITE" id="PS50948"/>
    </source>
</evidence>
<dbReference type="Pfam" id="PF11883">
    <property type="entry name" value="DUF3403"/>
    <property type="match status" value="1"/>
</dbReference>
<dbReference type="InterPro" id="IPR001480">
    <property type="entry name" value="Bulb-type_lectin_dom"/>
</dbReference>
<dbReference type="Proteomes" id="UP000663760">
    <property type="component" value="Chromosome 15"/>
</dbReference>
<keyword evidence="5" id="KW-0348">Hemagglutinin</keyword>
<dbReference type="Gene3D" id="3.30.200.20">
    <property type="entry name" value="Phosphorylase Kinase, domain 1"/>
    <property type="match status" value="2"/>
</dbReference>
<dbReference type="Pfam" id="PF00954">
    <property type="entry name" value="S_locus_glycop"/>
    <property type="match status" value="1"/>
</dbReference>
<comment type="subcellular location">
    <subcellularLocation>
        <location evidence="1">Cell membrane</location>
        <topology evidence="1">Single-pass type I membrane protein</topology>
    </subcellularLocation>
</comment>
<dbReference type="PROSITE" id="PS00108">
    <property type="entry name" value="PROTEIN_KINASE_ST"/>
    <property type="match status" value="1"/>
</dbReference>
<keyword evidence="8 21" id="KW-0732">Signal</keyword>
<dbReference type="InterPro" id="IPR000719">
    <property type="entry name" value="Prot_kinase_dom"/>
</dbReference>
<feature type="region of interest" description="Disordered" evidence="19">
    <location>
        <begin position="777"/>
        <end position="800"/>
    </location>
</feature>
<dbReference type="GO" id="GO:0005537">
    <property type="term" value="F:D-mannose binding"/>
    <property type="evidence" value="ECO:0007669"/>
    <property type="project" value="UniProtKB-KW"/>
</dbReference>
<dbReference type="CDD" id="cd14066">
    <property type="entry name" value="STKc_IRAK"/>
    <property type="match status" value="1"/>
</dbReference>
<dbReference type="EMBL" id="LR746278">
    <property type="protein sequence ID" value="CAA7409040.1"/>
    <property type="molecule type" value="Genomic_DNA"/>
</dbReference>
<protein>
    <recommendedName>
        <fullName evidence="18">Receptor-like serine/threonine-protein kinase</fullName>
        <ecNumber evidence="18">2.7.11.1</ecNumber>
    </recommendedName>
</protein>
<evidence type="ECO:0000256" key="8">
    <source>
        <dbReference type="ARBA" id="ARBA00022729"/>
    </source>
</evidence>
<evidence type="ECO:0000256" key="10">
    <source>
        <dbReference type="ARBA" id="ARBA00022741"/>
    </source>
</evidence>
<keyword evidence="6 18" id="KW-0808">Transferase</keyword>
<keyword evidence="9" id="KW-0677">Repeat</keyword>
<keyword evidence="11 18" id="KW-0418">Kinase</keyword>
<evidence type="ECO:0000256" key="20">
    <source>
        <dbReference type="SAM" id="Phobius"/>
    </source>
</evidence>
<dbReference type="PROSITE" id="PS50927">
    <property type="entry name" value="BULB_LECTIN"/>
    <property type="match status" value="1"/>
</dbReference>
<feature type="transmembrane region" description="Helical" evidence="20">
    <location>
        <begin position="38"/>
        <end position="60"/>
    </location>
</feature>
<evidence type="ECO:0000256" key="11">
    <source>
        <dbReference type="ARBA" id="ARBA00022777"/>
    </source>
</evidence>
<evidence type="ECO:0000256" key="15">
    <source>
        <dbReference type="ARBA" id="ARBA00023136"/>
    </source>
</evidence>
<feature type="chain" id="PRO_5029893637" description="Receptor-like serine/threonine-protein kinase" evidence="21">
    <location>
        <begin position="24"/>
        <end position="800"/>
    </location>
</feature>
<keyword evidence="13 20" id="KW-1133">Transmembrane helix</keyword>
<keyword evidence="2" id="KW-1003">Cell membrane</keyword>
<dbReference type="OrthoDB" id="4062651at2759"/>
<dbReference type="SMART" id="SM00473">
    <property type="entry name" value="PAN_AP"/>
    <property type="match status" value="1"/>
</dbReference>
<keyword evidence="26" id="KW-1185">Reference proteome</keyword>
<dbReference type="AlphaFoldDB" id="A0A7I8LGS7"/>
<evidence type="ECO:0000256" key="19">
    <source>
        <dbReference type="SAM" id="MobiDB-lite"/>
    </source>
</evidence>
<dbReference type="FunFam" id="1.10.510.10:FF:000060">
    <property type="entry name" value="G-type lectin S-receptor-like serine/threonine-protein kinase"/>
    <property type="match status" value="1"/>
</dbReference>
<evidence type="ECO:0000256" key="13">
    <source>
        <dbReference type="ARBA" id="ARBA00022989"/>
    </source>
</evidence>